<keyword evidence="1" id="KW-0501">Molybdenum cofactor biosynthesis</keyword>
<dbReference type="EMBL" id="JMSN01000063">
    <property type="protein sequence ID" value="KDN43216.1"/>
    <property type="molecule type" value="Genomic_DNA"/>
</dbReference>
<evidence type="ECO:0000313" key="5">
    <source>
        <dbReference type="Proteomes" id="UP000027361"/>
    </source>
</evidence>
<dbReference type="PANTHER" id="PTHR14237">
    <property type="entry name" value="MOLYBDOPTERIN COFACTOR SULFURASE MOSC"/>
    <property type="match status" value="1"/>
</dbReference>
<dbReference type="GO" id="GO:0016740">
    <property type="term" value="F:transferase activity"/>
    <property type="evidence" value="ECO:0007669"/>
    <property type="project" value="UniProtKB-KW"/>
</dbReference>
<dbReference type="OMA" id="THPFMED"/>
<dbReference type="PANTHER" id="PTHR14237:SF80">
    <property type="entry name" value="MOLYBDENUM COFACTOR SULFURASE"/>
    <property type="match status" value="1"/>
</dbReference>
<dbReference type="SUPFAM" id="SSF141673">
    <property type="entry name" value="MOSC N-terminal domain-like"/>
    <property type="match status" value="1"/>
</dbReference>
<evidence type="ECO:0000259" key="3">
    <source>
        <dbReference type="PROSITE" id="PS51340"/>
    </source>
</evidence>
<feature type="region of interest" description="Disordered" evidence="2">
    <location>
        <begin position="827"/>
        <end position="865"/>
    </location>
</feature>
<evidence type="ECO:0000256" key="1">
    <source>
        <dbReference type="ARBA" id="ARBA00023150"/>
    </source>
</evidence>
<feature type="domain" description="MOSC" evidence="3">
    <location>
        <begin position="739"/>
        <end position="961"/>
    </location>
</feature>
<dbReference type="GeneID" id="25264732"/>
<dbReference type="AlphaFoldDB" id="A0A066VP25"/>
<dbReference type="InterPro" id="IPR005302">
    <property type="entry name" value="MoCF_Sase_C"/>
</dbReference>
<dbReference type="PROSITE" id="PS51340">
    <property type="entry name" value="MOSC"/>
    <property type="match status" value="1"/>
</dbReference>
<dbReference type="InParanoid" id="A0A066VP25"/>
<dbReference type="HOGENOM" id="CLU_010913_0_0_1"/>
<keyword evidence="5" id="KW-1185">Reference proteome</keyword>
<evidence type="ECO:0000256" key="2">
    <source>
        <dbReference type="SAM" id="MobiDB-lite"/>
    </source>
</evidence>
<dbReference type="GO" id="GO:0030170">
    <property type="term" value="F:pyridoxal phosphate binding"/>
    <property type="evidence" value="ECO:0007669"/>
    <property type="project" value="InterPro"/>
</dbReference>
<proteinExistence type="predicted"/>
<accession>A0A066VP25</accession>
<dbReference type="SUPFAM" id="SSF53383">
    <property type="entry name" value="PLP-dependent transferases"/>
    <property type="match status" value="1"/>
</dbReference>
<evidence type="ECO:0000313" key="4">
    <source>
        <dbReference type="EMBL" id="KDN43216.1"/>
    </source>
</evidence>
<dbReference type="InterPro" id="IPR015421">
    <property type="entry name" value="PyrdxlP-dep_Trfase_major"/>
</dbReference>
<organism evidence="4 5">
    <name type="scientific">Tilletiaria anomala (strain ATCC 24038 / CBS 436.72 / UBC 951)</name>
    <dbReference type="NCBI Taxonomy" id="1037660"/>
    <lineage>
        <taxon>Eukaryota</taxon>
        <taxon>Fungi</taxon>
        <taxon>Dikarya</taxon>
        <taxon>Basidiomycota</taxon>
        <taxon>Ustilaginomycotina</taxon>
        <taxon>Exobasidiomycetes</taxon>
        <taxon>Georgefischeriales</taxon>
        <taxon>Tilletiariaceae</taxon>
        <taxon>Tilletiaria</taxon>
    </lineage>
</organism>
<keyword evidence="4" id="KW-0808">Transferase</keyword>
<dbReference type="Proteomes" id="UP000027361">
    <property type="component" value="Unassembled WGS sequence"/>
</dbReference>
<protein>
    <submittedName>
        <fullName evidence="4">PLP-dependent transferase</fullName>
    </submittedName>
</protein>
<dbReference type="RefSeq" id="XP_013242315.1">
    <property type="nucleotide sequence ID" value="XM_013386861.1"/>
</dbReference>
<dbReference type="OrthoDB" id="10264306at2759"/>
<comment type="caution">
    <text evidence="4">The sequence shown here is derived from an EMBL/GenBank/DDBJ whole genome shotgun (WGS) entry which is preliminary data.</text>
</comment>
<dbReference type="STRING" id="1037660.A0A066VP25"/>
<dbReference type="Pfam" id="PF03476">
    <property type="entry name" value="MOSC_N"/>
    <property type="match status" value="1"/>
</dbReference>
<dbReference type="Gene3D" id="3.40.640.10">
    <property type="entry name" value="Type I PLP-dependent aspartate aminotransferase-like (Major domain)"/>
    <property type="match status" value="1"/>
</dbReference>
<sequence>MGDALATAGRAPDDCRDATDESTLDGLIASLRIAELPSLYGNSSSSASPLGEPASYQQIQEHQQQLYLDSAGMPPSPISATRLFEADMAHNFFANPHSHSPAAVRTVEMIEVTRDMILQELFCLPKSSMRKYGGKGKAKEDPRAIDGCGWELVFTSGATASLKLVAESFDFGPSNTADDERGQLLHLLESHTSVVGLRGIAKERGVRSAACDEDEMPSLVASLDSERSLAVAPLQCNATGRRFHVLLEKLGGHRTKVLVDAASYLSSSTRLPLPAPSDEAAYERAPDFIAFSFYKIFGMPTGLGGLLVKRTSALSLSCKPYYGGGTLSLLLPRSGRGVPRAGLADRMEDGTINFHGVLALKHALQAHETMLGNWAARQRHICHLTRELYAGLSRLRHYNGQRLVHLLSRSDASRAFLQQAHCSMHAADQGPIAAFLLLLPNGQRVATSEISRIASLRNVHLRVGRHCNAGVALTHTLAADVAAIADQETGNRERMCDEQGLWDIWQRGTGCDNAEGVDDEASSVRVSLSVWNTLADVDALVSFLKTYFLIEAPPMQTLCDTDATTTTRWPSRSSAIGERELKCITLYPIKSCAGQEVQAGQSWPLTPHGLLHDREWCIVDAGTGKALSQKRVPKMATIRARVDRERELLHVTLPYVDGADGDGDATELTIDMKDSGAEDEEGEEVRVCADVVRPRLYTNSHVVHAFSSFLQRDCTLARLPPQSASRHGHFDVSLIEAGSSLAHPSAHGLDGPVPRHVPILLSNESPFLLINEESVRQVMGWMAQDGFDVQGTALQIARRFRANFVVGIRAIASAGADAPLPEYLPLPSASCGEGSEDTSEDSHTVSSPATSPPVSRPSSQAGHDGTSKAGCFQFFAEDSMKRVEIGEHAFASLGACRRCEMVAVDQVTGERRPETLLSLARRRRSEQGRVEFGMHLCWLPVVHDIAARVPSVHIGMAANFK</sequence>
<dbReference type="GO" id="GO:0030151">
    <property type="term" value="F:molybdenum ion binding"/>
    <property type="evidence" value="ECO:0007669"/>
    <property type="project" value="InterPro"/>
</dbReference>
<name>A0A066VP25_TILAU</name>
<dbReference type="InterPro" id="IPR000192">
    <property type="entry name" value="Aminotrans_V_dom"/>
</dbReference>
<dbReference type="Pfam" id="PF00266">
    <property type="entry name" value="Aminotran_5"/>
    <property type="match status" value="1"/>
</dbReference>
<reference evidence="4 5" key="1">
    <citation type="submission" date="2014-05" db="EMBL/GenBank/DDBJ databases">
        <title>Draft genome sequence of a rare smut relative, Tilletiaria anomala UBC 951.</title>
        <authorList>
            <consortium name="DOE Joint Genome Institute"/>
            <person name="Toome M."/>
            <person name="Kuo A."/>
            <person name="Henrissat B."/>
            <person name="Lipzen A."/>
            <person name="Tritt A."/>
            <person name="Yoshinaga Y."/>
            <person name="Zane M."/>
            <person name="Barry K."/>
            <person name="Grigoriev I.V."/>
            <person name="Spatafora J.W."/>
            <person name="Aimea M.C."/>
        </authorList>
    </citation>
    <scope>NUCLEOTIDE SEQUENCE [LARGE SCALE GENOMIC DNA]</scope>
    <source>
        <strain evidence="4 5">UBC 951</strain>
    </source>
</reference>
<gene>
    <name evidence="4" type="ORF">K437DRAFT_257596</name>
</gene>
<dbReference type="InterPro" id="IPR005303">
    <property type="entry name" value="MOCOS_middle"/>
</dbReference>
<dbReference type="GO" id="GO:0006777">
    <property type="term" value="P:Mo-molybdopterin cofactor biosynthetic process"/>
    <property type="evidence" value="ECO:0007669"/>
    <property type="project" value="UniProtKB-KW"/>
</dbReference>
<dbReference type="InterPro" id="IPR015424">
    <property type="entry name" value="PyrdxlP-dep_Trfase"/>
</dbReference>